<proteinExistence type="predicted"/>
<sequence>MPLCCNGTSWKLYCKAFLKLSHMVLYIPIHGCSMHKLLRINFSQSFNINWSSLFVHTMIAMRIILQNFIQLFKFKILHNCISTKFLPPLKHISPHLLCFFNVKLSCLQKPRRQRMIKLVTIHHHNTDQKRKTMVI</sequence>
<name>A0A2P2MCT5_RHIMU</name>
<organism evidence="1">
    <name type="scientific">Rhizophora mucronata</name>
    <name type="common">Asiatic mangrove</name>
    <dbReference type="NCBI Taxonomy" id="61149"/>
    <lineage>
        <taxon>Eukaryota</taxon>
        <taxon>Viridiplantae</taxon>
        <taxon>Streptophyta</taxon>
        <taxon>Embryophyta</taxon>
        <taxon>Tracheophyta</taxon>
        <taxon>Spermatophyta</taxon>
        <taxon>Magnoliopsida</taxon>
        <taxon>eudicotyledons</taxon>
        <taxon>Gunneridae</taxon>
        <taxon>Pentapetalae</taxon>
        <taxon>rosids</taxon>
        <taxon>fabids</taxon>
        <taxon>Malpighiales</taxon>
        <taxon>Rhizophoraceae</taxon>
        <taxon>Rhizophora</taxon>
    </lineage>
</organism>
<evidence type="ECO:0000313" key="1">
    <source>
        <dbReference type="EMBL" id="MBX28036.1"/>
    </source>
</evidence>
<dbReference type="EMBL" id="GGEC01047552">
    <property type="protein sequence ID" value="MBX28036.1"/>
    <property type="molecule type" value="Transcribed_RNA"/>
</dbReference>
<accession>A0A2P2MCT5</accession>
<reference evidence="1" key="1">
    <citation type="submission" date="2018-02" db="EMBL/GenBank/DDBJ databases">
        <title>Rhizophora mucronata_Transcriptome.</title>
        <authorList>
            <person name="Meera S.P."/>
            <person name="Sreeshan A."/>
            <person name="Augustine A."/>
        </authorList>
    </citation>
    <scope>NUCLEOTIDE SEQUENCE</scope>
    <source>
        <tissue evidence="1">Leaf</tissue>
    </source>
</reference>
<protein>
    <submittedName>
        <fullName evidence="1">Phosphatidylinositol/phosphatidylcholine transfer protein SFH8 isoform X2</fullName>
    </submittedName>
</protein>
<dbReference type="AlphaFoldDB" id="A0A2P2MCT5"/>